<evidence type="ECO:0000313" key="1">
    <source>
        <dbReference type="EMBL" id="MBB6032571.1"/>
    </source>
</evidence>
<name>A0A841F6K4_9ACTN</name>
<protein>
    <recommendedName>
        <fullName evidence="3">ASCH domain-containing protein</fullName>
    </recommendedName>
</protein>
<dbReference type="EMBL" id="JACHGT010000001">
    <property type="protein sequence ID" value="MBB6032571.1"/>
    <property type="molecule type" value="Genomic_DNA"/>
</dbReference>
<sequence>MLFRRAALDRIAAGEDDLAFRRWRRPAVKPGGTLQTAVGVLRVTAVETIADDAVTDDDARRAGFADRAELLAAFPASEDRELYRVELHREGDDPRIALREDADLTSGELAAVTARLTSLESRRGPWTREVLRLIAGNPGTRAADLAARLGRETPRFKADVRSLKELGLTESLEVGYRISPRGRAILDTSG</sequence>
<accession>A0A841F6K4</accession>
<dbReference type="InterPro" id="IPR036390">
    <property type="entry name" value="WH_DNA-bd_sf"/>
</dbReference>
<reference evidence="1 2" key="1">
    <citation type="submission" date="2020-08" db="EMBL/GenBank/DDBJ databases">
        <title>Genomic Encyclopedia of Type Strains, Phase IV (KMG-IV): sequencing the most valuable type-strain genomes for metagenomic binning, comparative biology and taxonomic classification.</title>
        <authorList>
            <person name="Goeker M."/>
        </authorList>
    </citation>
    <scope>NUCLEOTIDE SEQUENCE [LARGE SCALE GENOMIC DNA]</scope>
    <source>
        <strain evidence="1 2">YIM 65646</strain>
    </source>
</reference>
<comment type="caution">
    <text evidence="1">The sequence shown here is derived from an EMBL/GenBank/DDBJ whole genome shotgun (WGS) entry which is preliminary data.</text>
</comment>
<evidence type="ECO:0000313" key="2">
    <source>
        <dbReference type="Proteomes" id="UP000548476"/>
    </source>
</evidence>
<dbReference type="Proteomes" id="UP000548476">
    <property type="component" value="Unassembled WGS sequence"/>
</dbReference>
<keyword evidence="2" id="KW-1185">Reference proteome</keyword>
<evidence type="ECO:0008006" key="3">
    <source>
        <dbReference type="Google" id="ProtNLM"/>
    </source>
</evidence>
<gene>
    <name evidence="1" type="ORF">HNR73_000413</name>
</gene>
<dbReference type="RefSeq" id="WP_184785457.1">
    <property type="nucleotide sequence ID" value="NZ_BONT01000039.1"/>
</dbReference>
<dbReference type="SUPFAM" id="SSF46785">
    <property type="entry name" value="Winged helix' DNA-binding domain"/>
    <property type="match status" value="1"/>
</dbReference>
<dbReference type="AlphaFoldDB" id="A0A841F6K4"/>
<proteinExistence type="predicted"/>
<organism evidence="1 2">
    <name type="scientific">Phytomonospora endophytica</name>
    <dbReference type="NCBI Taxonomy" id="714109"/>
    <lineage>
        <taxon>Bacteria</taxon>
        <taxon>Bacillati</taxon>
        <taxon>Actinomycetota</taxon>
        <taxon>Actinomycetes</taxon>
        <taxon>Micromonosporales</taxon>
        <taxon>Micromonosporaceae</taxon>
        <taxon>Phytomonospora</taxon>
    </lineage>
</organism>